<feature type="domain" description="GAF" evidence="2">
    <location>
        <begin position="94"/>
        <end position="169"/>
    </location>
</feature>
<gene>
    <name evidence="3" type="ORF">GCM10008939_14930</name>
</gene>
<accession>A0A917PDB4</accession>
<sequence length="804" mass="85658">MTKGGRKPQASSRSPQTEALPCPLDDVPDVAAGDALPDPDASLRRLLGVAVRLSGFPAGALAGLPGEWSGGVTLGVERLSGSVGPEELLAFALDLVAGGEVLVVPDAARHADWAAHSLVKEHGVRAFVTLPVRLPGGALLGALCLFGTVAGGVPDAGLLADLSALADLAADQQRLQAGQVALERQRNAGDLLSQSLREALSGAQTLQAISALSDLGLGVGELLEQGAALCASVVNVDLGSLVAVYDDRAFVFPVWHSPRAEGFARQVSRGLRRDECTQLWDVAGRSLPEGLFVNDYGHAPGAHIGMVQAGVRAQAYVPVGRRGEVRYVMVLSRLHQDLPWRQHQRDLIGSAARMMRDLSLQIHQQEELDAGRVQLELALGSAPIILFGTDAGGVFRTMRGSGIGTQPWMQVLGQGVQEAFAGVPQVVRNVGRAIAGEEFDDVVETGGRTYDVHYMPVRGAYGSSGGMLGLGYDVTGRVHAEREAVRAHRQAEALLQLAQAVQGDVLTTEAAPALDALLRVLTDAPEPWVVLWELHGTTYVPLSQRGAVPPELRALHEMGLPFRLYDRLIGVTNRNAYLSDRDLTAELLAVRVRGLAALPLLVRDGRCEVGLTAYASRPWNPAEREVLETVAGLFGAAVVRLNRVRELEMDRVSEPSLGSWNRRTLNAALEGALRGAADADEELLVVSVDVQGLRGYRSRQSEAGRAALSARAEDELRAALPGGAELFRLGIDEFVAVCRPVRVGAGVPGTPAEWVWRAMLALRAAGFAQAGARVGTARYPVDARSVPELLRVSDERLMDHELHS</sequence>
<dbReference type="Gene3D" id="3.30.70.270">
    <property type="match status" value="1"/>
</dbReference>
<organism evidence="3 4">
    <name type="scientific">Deinococcus aquiradiocola</name>
    <dbReference type="NCBI Taxonomy" id="393059"/>
    <lineage>
        <taxon>Bacteria</taxon>
        <taxon>Thermotogati</taxon>
        <taxon>Deinococcota</taxon>
        <taxon>Deinococci</taxon>
        <taxon>Deinococcales</taxon>
        <taxon>Deinococcaceae</taxon>
        <taxon>Deinococcus</taxon>
    </lineage>
</organism>
<dbReference type="RefSeq" id="WP_188961821.1">
    <property type="nucleotide sequence ID" value="NZ_BMOE01000004.1"/>
</dbReference>
<dbReference type="Gene3D" id="3.30.450.20">
    <property type="entry name" value="PAS domain"/>
    <property type="match status" value="1"/>
</dbReference>
<proteinExistence type="predicted"/>
<evidence type="ECO:0000256" key="1">
    <source>
        <dbReference type="SAM" id="MobiDB-lite"/>
    </source>
</evidence>
<evidence type="ECO:0000259" key="2">
    <source>
        <dbReference type="Pfam" id="PF01590"/>
    </source>
</evidence>
<protein>
    <recommendedName>
        <fullName evidence="2">GAF domain-containing protein</fullName>
    </recommendedName>
</protein>
<evidence type="ECO:0000313" key="3">
    <source>
        <dbReference type="EMBL" id="GGJ71562.1"/>
    </source>
</evidence>
<reference evidence="3" key="2">
    <citation type="submission" date="2020-09" db="EMBL/GenBank/DDBJ databases">
        <authorList>
            <person name="Sun Q."/>
            <person name="Ohkuma M."/>
        </authorList>
    </citation>
    <scope>NUCLEOTIDE SEQUENCE</scope>
    <source>
        <strain evidence="3">JCM 14371</strain>
    </source>
</reference>
<dbReference type="InterPro" id="IPR043128">
    <property type="entry name" value="Rev_trsase/Diguanyl_cyclase"/>
</dbReference>
<name>A0A917PDB4_9DEIO</name>
<dbReference type="InterPro" id="IPR029016">
    <property type="entry name" value="GAF-like_dom_sf"/>
</dbReference>
<dbReference type="EMBL" id="BMOE01000004">
    <property type="protein sequence ID" value="GGJ71562.1"/>
    <property type="molecule type" value="Genomic_DNA"/>
</dbReference>
<dbReference type="AlphaFoldDB" id="A0A917PDB4"/>
<reference evidence="3" key="1">
    <citation type="journal article" date="2014" name="Int. J. Syst. Evol. Microbiol.">
        <title>Complete genome sequence of Corynebacterium casei LMG S-19264T (=DSM 44701T), isolated from a smear-ripened cheese.</title>
        <authorList>
            <consortium name="US DOE Joint Genome Institute (JGI-PGF)"/>
            <person name="Walter F."/>
            <person name="Albersmeier A."/>
            <person name="Kalinowski J."/>
            <person name="Ruckert C."/>
        </authorList>
    </citation>
    <scope>NUCLEOTIDE SEQUENCE</scope>
    <source>
        <strain evidence="3">JCM 14371</strain>
    </source>
</reference>
<evidence type="ECO:0000313" key="4">
    <source>
        <dbReference type="Proteomes" id="UP000635726"/>
    </source>
</evidence>
<dbReference type="InterPro" id="IPR003018">
    <property type="entry name" value="GAF"/>
</dbReference>
<comment type="caution">
    <text evidence="3">The sequence shown here is derived from an EMBL/GenBank/DDBJ whole genome shotgun (WGS) entry which is preliminary data.</text>
</comment>
<dbReference type="Gene3D" id="3.30.450.40">
    <property type="match status" value="1"/>
</dbReference>
<dbReference type="SUPFAM" id="SSF55073">
    <property type="entry name" value="Nucleotide cyclase"/>
    <property type="match status" value="1"/>
</dbReference>
<feature type="region of interest" description="Disordered" evidence="1">
    <location>
        <begin position="1"/>
        <end position="28"/>
    </location>
</feature>
<keyword evidence="4" id="KW-1185">Reference proteome</keyword>
<dbReference type="Pfam" id="PF01590">
    <property type="entry name" value="GAF"/>
    <property type="match status" value="1"/>
</dbReference>
<dbReference type="SUPFAM" id="SSF55781">
    <property type="entry name" value="GAF domain-like"/>
    <property type="match status" value="2"/>
</dbReference>
<dbReference type="Proteomes" id="UP000635726">
    <property type="component" value="Unassembled WGS sequence"/>
</dbReference>
<dbReference type="InterPro" id="IPR029787">
    <property type="entry name" value="Nucleotide_cyclase"/>
</dbReference>